<sequence length="417" mass="44567">MPESLTPARHDPYAALRYPEFRALAGAAFLLNSGIQIQGVALSYELYKLTHDPLALGLIGLAEALPFITLALFGGHLADRREKRGIIRAALLLILAGSVFLTYLASAAGRASLPQAWWLLCAYGVISLLGLARGFLSPATQSLRALLVPREIYGNSATWWSTVFQTASIGAPVTAGFLYAAVGLSGVLYVVLGMFALSFALTGGIAPRAVAPRADQGSLWQSLGEGLRYVFRTRMILYAISLDMFSVLFGGVMAILPVYASDILQVGPEGLGLLRAAPAIGALLTVLICAWLPPLGKPWRNLLLSVLGFGLATYLFAVSKLLWLSLLALFLTGAFDSVSVIIRNTLMQAVPPEHIRGRVMSVNAIFISSSNELGAFESGLAARLMGTVPSVLAGATVTLGVVAWMWRRSKELFAVRF</sequence>
<keyword evidence="4 9" id="KW-0812">Transmembrane</keyword>
<evidence type="ECO:0000256" key="6">
    <source>
        <dbReference type="ARBA" id="ARBA00023136"/>
    </source>
</evidence>
<evidence type="ECO:0000256" key="2">
    <source>
        <dbReference type="ARBA" id="ARBA00022448"/>
    </source>
</evidence>
<dbReference type="OrthoDB" id="7283966at2"/>
<dbReference type="AlphaFoldDB" id="A0A1H9JW54"/>
<evidence type="ECO:0000313" key="12">
    <source>
        <dbReference type="Proteomes" id="UP000199233"/>
    </source>
</evidence>
<feature type="transmembrane region" description="Helical" evidence="9">
    <location>
        <begin position="187"/>
        <end position="206"/>
    </location>
</feature>
<evidence type="ECO:0000256" key="3">
    <source>
        <dbReference type="ARBA" id="ARBA00022475"/>
    </source>
</evidence>
<dbReference type="PANTHER" id="PTHR23513:SF9">
    <property type="entry name" value="ENTEROBACTIN EXPORTER ENTS"/>
    <property type="match status" value="1"/>
</dbReference>
<protein>
    <recommendedName>
        <fullName evidence="8">Multidrug efflux pump Tap</fullName>
    </recommendedName>
</protein>
<evidence type="ECO:0000256" key="4">
    <source>
        <dbReference type="ARBA" id="ARBA00022692"/>
    </source>
</evidence>
<dbReference type="InterPro" id="IPR011701">
    <property type="entry name" value="MFS"/>
</dbReference>
<proteinExistence type="inferred from homology"/>
<dbReference type="CDD" id="cd06173">
    <property type="entry name" value="MFS_MefA_like"/>
    <property type="match status" value="1"/>
</dbReference>
<feature type="transmembrane region" description="Helical" evidence="9">
    <location>
        <begin position="236"/>
        <end position="260"/>
    </location>
</feature>
<dbReference type="STRING" id="489703.SAMN04488038_112104"/>
<feature type="transmembrane region" description="Helical" evidence="9">
    <location>
        <begin position="388"/>
        <end position="406"/>
    </location>
</feature>
<feature type="transmembrane region" description="Helical" evidence="9">
    <location>
        <begin position="116"/>
        <end position="136"/>
    </location>
</feature>
<feature type="transmembrane region" description="Helical" evidence="9">
    <location>
        <begin position="21"/>
        <end position="42"/>
    </location>
</feature>
<evidence type="ECO:0000259" key="10">
    <source>
        <dbReference type="PROSITE" id="PS50850"/>
    </source>
</evidence>
<feature type="transmembrane region" description="Helical" evidence="9">
    <location>
        <begin position="299"/>
        <end position="317"/>
    </location>
</feature>
<keyword evidence="3" id="KW-1003">Cell membrane</keyword>
<comment type="similarity">
    <text evidence="7">Belongs to the major facilitator superfamily. Drug:H(+) antiporter-3 (DHA3) (TC 2.A.1.21) family.</text>
</comment>
<feature type="domain" description="Major facilitator superfamily (MFS) profile" evidence="10">
    <location>
        <begin position="229"/>
        <end position="417"/>
    </location>
</feature>
<organism evidence="11 12">
    <name type="scientific">Solimonas aquatica</name>
    <dbReference type="NCBI Taxonomy" id="489703"/>
    <lineage>
        <taxon>Bacteria</taxon>
        <taxon>Pseudomonadati</taxon>
        <taxon>Pseudomonadota</taxon>
        <taxon>Gammaproteobacteria</taxon>
        <taxon>Nevskiales</taxon>
        <taxon>Nevskiaceae</taxon>
        <taxon>Solimonas</taxon>
    </lineage>
</organism>
<dbReference type="Proteomes" id="UP000199233">
    <property type="component" value="Unassembled WGS sequence"/>
</dbReference>
<gene>
    <name evidence="11" type="ORF">SAMN04488038_112104</name>
</gene>
<dbReference type="SUPFAM" id="SSF103473">
    <property type="entry name" value="MFS general substrate transporter"/>
    <property type="match status" value="1"/>
</dbReference>
<keyword evidence="12" id="KW-1185">Reference proteome</keyword>
<dbReference type="PROSITE" id="PS50850">
    <property type="entry name" value="MFS"/>
    <property type="match status" value="1"/>
</dbReference>
<keyword evidence="2" id="KW-0813">Transport</keyword>
<reference evidence="11 12" key="1">
    <citation type="submission" date="2016-10" db="EMBL/GenBank/DDBJ databases">
        <authorList>
            <person name="de Groot N.N."/>
        </authorList>
    </citation>
    <scope>NUCLEOTIDE SEQUENCE [LARGE SCALE GENOMIC DNA]</scope>
    <source>
        <strain evidence="11 12">DSM 25927</strain>
    </source>
</reference>
<evidence type="ECO:0000256" key="9">
    <source>
        <dbReference type="SAM" id="Phobius"/>
    </source>
</evidence>
<name>A0A1H9JW54_9GAMM</name>
<evidence type="ECO:0000313" key="11">
    <source>
        <dbReference type="EMBL" id="SEQ91156.1"/>
    </source>
</evidence>
<feature type="transmembrane region" description="Helical" evidence="9">
    <location>
        <begin position="272"/>
        <end position="292"/>
    </location>
</feature>
<evidence type="ECO:0000256" key="1">
    <source>
        <dbReference type="ARBA" id="ARBA00004651"/>
    </source>
</evidence>
<feature type="transmembrane region" description="Helical" evidence="9">
    <location>
        <begin position="85"/>
        <end position="104"/>
    </location>
</feature>
<keyword evidence="6 9" id="KW-0472">Membrane</keyword>
<evidence type="ECO:0000256" key="8">
    <source>
        <dbReference type="ARBA" id="ARBA00040914"/>
    </source>
</evidence>
<dbReference type="GO" id="GO:0022857">
    <property type="term" value="F:transmembrane transporter activity"/>
    <property type="evidence" value="ECO:0007669"/>
    <property type="project" value="InterPro"/>
</dbReference>
<dbReference type="InterPro" id="IPR020846">
    <property type="entry name" value="MFS_dom"/>
</dbReference>
<dbReference type="Pfam" id="PF07690">
    <property type="entry name" value="MFS_1"/>
    <property type="match status" value="1"/>
</dbReference>
<keyword evidence="5 9" id="KW-1133">Transmembrane helix</keyword>
<dbReference type="EMBL" id="FOFS01000012">
    <property type="protein sequence ID" value="SEQ91156.1"/>
    <property type="molecule type" value="Genomic_DNA"/>
</dbReference>
<dbReference type="InterPro" id="IPR036259">
    <property type="entry name" value="MFS_trans_sf"/>
</dbReference>
<feature type="transmembrane region" description="Helical" evidence="9">
    <location>
        <begin position="157"/>
        <end position="181"/>
    </location>
</feature>
<evidence type="ECO:0000256" key="7">
    <source>
        <dbReference type="ARBA" id="ARBA00038075"/>
    </source>
</evidence>
<feature type="transmembrane region" description="Helical" evidence="9">
    <location>
        <begin position="54"/>
        <end position="73"/>
    </location>
</feature>
<dbReference type="PANTHER" id="PTHR23513">
    <property type="entry name" value="INTEGRAL MEMBRANE EFFLUX PROTEIN-RELATED"/>
    <property type="match status" value="1"/>
</dbReference>
<dbReference type="GO" id="GO:0005886">
    <property type="term" value="C:plasma membrane"/>
    <property type="evidence" value="ECO:0007669"/>
    <property type="project" value="UniProtKB-SubCell"/>
</dbReference>
<accession>A0A1H9JW54</accession>
<evidence type="ECO:0000256" key="5">
    <source>
        <dbReference type="ARBA" id="ARBA00022989"/>
    </source>
</evidence>
<comment type="subcellular location">
    <subcellularLocation>
        <location evidence="1">Cell membrane</location>
        <topology evidence="1">Multi-pass membrane protein</topology>
    </subcellularLocation>
</comment>
<dbReference type="Gene3D" id="1.20.1250.20">
    <property type="entry name" value="MFS general substrate transporter like domains"/>
    <property type="match status" value="1"/>
</dbReference>
<dbReference type="RefSeq" id="WP_093288073.1">
    <property type="nucleotide sequence ID" value="NZ_FOFS01000012.1"/>
</dbReference>